<evidence type="ECO:0000313" key="1">
    <source>
        <dbReference type="EMBL" id="GHE03993.1"/>
    </source>
</evidence>
<organism evidence="1 2">
    <name type="scientific">Streptomyces alanosinicus</name>
    <dbReference type="NCBI Taxonomy" id="68171"/>
    <lineage>
        <taxon>Bacteria</taxon>
        <taxon>Bacillati</taxon>
        <taxon>Actinomycetota</taxon>
        <taxon>Actinomycetes</taxon>
        <taxon>Kitasatosporales</taxon>
        <taxon>Streptomycetaceae</taxon>
        <taxon>Streptomyces</taxon>
    </lineage>
</organism>
<dbReference type="EMBL" id="BMVG01000006">
    <property type="protein sequence ID" value="GHE03993.1"/>
    <property type="molecule type" value="Genomic_DNA"/>
</dbReference>
<dbReference type="AlphaFoldDB" id="A0A918YJ35"/>
<comment type="caution">
    <text evidence="1">The sequence shown here is derived from an EMBL/GenBank/DDBJ whole genome shotgun (WGS) entry which is preliminary data.</text>
</comment>
<accession>A0A918YJ35</accession>
<proteinExistence type="predicted"/>
<reference evidence="1" key="2">
    <citation type="submission" date="2020-09" db="EMBL/GenBank/DDBJ databases">
        <authorList>
            <person name="Sun Q."/>
            <person name="Ohkuma M."/>
        </authorList>
    </citation>
    <scope>NUCLEOTIDE SEQUENCE</scope>
    <source>
        <strain evidence="1">JCM 4714</strain>
    </source>
</reference>
<gene>
    <name evidence="1" type="ORF">GCM10010339_33700</name>
</gene>
<keyword evidence="2" id="KW-1185">Reference proteome</keyword>
<reference evidence="1" key="1">
    <citation type="journal article" date="2014" name="Int. J. Syst. Evol. Microbiol.">
        <title>Complete genome sequence of Corynebacterium casei LMG S-19264T (=DSM 44701T), isolated from a smear-ripened cheese.</title>
        <authorList>
            <consortium name="US DOE Joint Genome Institute (JGI-PGF)"/>
            <person name="Walter F."/>
            <person name="Albersmeier A."/>
            <person name="Kalinowski J."/>
            <person name="Ruckert C."/>
        </authorList>
    </citation>
    <scope>NUCLEOTIDE SEQUENCE</scope>
    <source>
        <strain evidence="1">JCM 4714</strain>
    </source>
</reference>
<evidence type="ECO:0000313" key="2">
    <source>
        <dbReference type="Proteomes" id="UP000655443"/>
    </source>
</evidence>
<dbReference type="Proteomes" id="UP000655443">
    <property type="component" value="Unassembled WGS sequence"/>
</dbReference>
<sequence>MTGAGAEWPMDGSDVTGTDFGLWVRGVDYMTGWREAREAADEANLAFLGSGFEPSELRAVAATDDDGRGVVRLVGHPTAVIRLAGLLQQFADGDGGAA</sequence>
<name>A0A918YJ35_9ACTN</name>
<protein>
    <submittedName>
        <fullName evidence="1">Uncharacterized protein</fullName>
    </submittedName>
</protein>